<organism evidence="6 7">
    <name type="scientific">Candida orthopsilosis (strain 90-125)</name>
    <name type="common">Yeast</name>
    <dbReference type="NCBI Taxonomy" id="1136231"/>
    <lineage>
        <taxon>Eukaryota</taxon>
        <taxon>Fungi</taxon>
        <taxon>Dikarya</taxon>
        <taxon>Ascomycota</taxon>
        <taxon>Saccharomycotina</taxon>
        <taxon>Pichiomycetes</taxon>
        <taxon>Debaryomycetaceae</taxon>
        <taxon>Candida/Lodderomyces clade</taxon>
        <taxon>Candida</taxon>
    </lineage>
</organism>
<accession>H8X517</accession>
<dbReference type="InterPro" id="IPR011990">
    <property type="entry name" value="TPR-like_helical_dom_sf"/>
</dbReference>
<dbReference type="AlphaFoldDB" id="H8X517"/>
<dbReference type="RefSeq" id="XP_003869246.1">
    <property type="nucleotide sequence ID" value="XM_003869197.1"/>
</dbReference>
<evidence type="ECO:0000256" key="2">
    <source>
        <dbReference type="ARBA" id="ARBA00022664"/>
    </source>
</evidence>
<dbReference type="GO" id="GO:0005685">
    <property type="term" value="C:U1 snRNP"/>
    <property type="evidence" value="ECO:0007669"/>
    <property type="project" value="TreeGrafter"/>
</dbReference>
<dbReference type="eggNOG" id="KOG1258">
    <property type="taxonomic scope" value="Eukaryota"/>
</dbReference>
<dbReference type="Proteomes" id="UP000005018">
    <property type="component" value="Chromosome 4"/>
</dbReference>
<dbReference type="SUPFAM" id="SSF48452">
    <property type="entry name" value="TPR-like"/>
    <property type="match status" value="1"/>
</dbReference>
<dbReference type="Pfam" id="PF23241">
    <property type="entry name" value="HAT_PRP39_C"/>
    <property type="match status" value="1"/>
</dbReference>
<evidence type="ECO:0000313" key="7">
    <source>
        <dbReference type="Proteomes" id="UP000005018"/>
    </source>
</evidence>
<dbReference type="GO" id="GO:0071004">
    <property type="term" value="C:U2-type prespliceosome"/>
    <property type="evidence" value="ECO:0007669"/>
    <property type="project" value="TreeGrafter"/>
</dbReference>
<proteinExistence type="predicted"/>
<keyword evidence="5" id="KW-0539">Nucleus</keyword>
<gene>
    <name evidence="6" type="ORF">CORT_0D02650</name>
</gene>
<evidence type="ECO:0000256" key="3">
    <source>
        <dbReference type="ARBA" id="ARBA00022737"/>
    </source>
</evidence>
<evidence type="ECO:0000256" key="4">
    <source>
        <dbReference type="ARBA" id="ARBA00023187"/>
    </source>
</evidence>
<comment type="subcellular location">
    <subcellularLocation>
        <location evidence="1">Nucleus</location>
    </subcellularLocation>
</comment>
<evidence type="ECO:0000313" key="6">
    <source>
        <dbReference type="EMBL" id="CCG23110.1"/>
    </source>
</evidence>
<keyword evidence="2" id="KW-0507">mRNA processing</keyword>
<dbReference type="GO" id="GO:0000243">
    <property type="term" value="C:commitment complex"/>
    <property type="evidence" value="ECO:0007669"/>
    <property type="project" value="TreeGrafter"/>
</dbReference>
<keyword evidence="7" id="KW-1185">Reference proteome</keyword>
<dbReference type="OrthoDB" id="10265668at2759"/>
<sequence>MPRPKKWTDISIELIKDPDNFELWQQLITSAEYNDKNGISKSTPQSQLEILRTSYDKFLTKYPFMYKYWIRYAEWEFKLTDVDAAVKIYEDAFQHLGSCIELWVNYLQFRINTITNNVYQVLGLFEKARKLIGCHFYSYEFYTLYLSFLESYATEENQFKRKCYTLIRIILEVPLYHYEYFYKKYFELIGRMGNDVKHQPDLQYLVPANELQRNAKNLPQQLKKTFTDAYITIQYKVYELYHFEKRFKRQYNDVKLLSRQELDSWIQYFDFLQLKKYPQSYIELNYWRYIYIAANYRESWVKFADYFIFYGKFNSARRVLIRGWKYLGDVQILIKLIDLEIFLKQFHRAKNLIIEYLKYNVSIPIPIYEKLISIERIFNDDDDHVLNLFKSIIQDTQIDWFFNVLTYYTIDKEKKLAFLEEMKEFKGQKYYDNTMNLVSERNGEEKQSTPDFNQIYEELLQST</sequence>
<dbReference type="PANTHER" id="PTHR17204">
    <property type="entry name" value="PRE-MRNA PROCESSING PROTEIN PRP39-RELATED"/>
    <property type="match status" value="1"/>
</dbReference>
<evidence type="ECO:0000256" key="5">
    <source>
        <dbReference type="ARBA" id="ARBA00023242"/>
    </source>
</evidence>
<keyword evidence="3" id="KW-0677">Repeat</keyword>
<dbReference type="HOGENOM" id="CLU_590499_0_0_1"/>
<dbReference type="InterPro" id="IPR003107">
    <property type="entry name" value="HAT"/>
</dbReference>
<dbReference type="Gene3D" id="1.25.40.10">
    <property type="entry name" value="Tetratricopeptide repeat domain"/>
    <property type="match status" value="1"/>
</dbReference>
<dbReference type="InterPro" id="IPR059164">
    <property type="entry name" value="HAT_PRP39_C"/>
</dbReference>
<evidence type="ECO:0000256" key="1">
    <source>
        <dbReference type="ARBA" id="ARBA00004123"/>
    </source>
</evidence>
<dbReference type="Pfam" id="PF23240">
    <property type="entry name" value="HAT_PRP39_N"/>
    <property type="match status" value="1"/>
</dbReference>
<dbReference type="GO" id="GO:0000395">
    <property type="term" value="P:mRNA 5'-splice site recognition"/>
    <property type="evidence" value="ECO:0007669"/>
    <property type="project" value="TreeGrafter"/>
</dbReference>
<dbReference type="KEGG" id="cot:CORT_0D02650"/>
<keyword evidence="4" id="KW-0508">mRNA splicing</keyword>
<dbReference type="GO" id="GO:0030627">
    <property type="term" value="F:pre-mRNA 5'-splice site binding"/>
    <property type="evidence" value="ECO:0007669"/>
    <property type="project" value="TreeGrafter"/>
</dbReference>
<reference evidence="6 7" key="1">
    <citation type="journal article" date="2012" name="PLoS ONE">
        <title>Sequence and analysis of the genome of the pathogenic yeast Candida orthopsilosis.</title>
        <authorList>
            <person name="Riccombeni A."/>
            <person name="Vidanes G."/>
            <person name="Proux-Wera E."/>
            <person name="Wolfe K.H."/>
            <person name="Butler G."/>
        </authorList>
    </citation>
    <scope>NUCLEOTIDE SEQUENCE [LARGE SCALE GENOMIC DNA]</scope>
    <source>
        <strain evidence="6 7">Co 90-125</strain>
    </source>
</reference>
<dbReference type="GeneID" id="14540578"/>
<protein>
    <submittedName>
        <fullName evidence="6">Prp42 component of the U1 snRNP</fullName>
    </submittedName>
</protein>
<dbReference type="EMBL" id="HE681722">
    <property type="protein sequence ID" value="CCG23110.1"/>
    <property type="molecule type" value="Genomic_DNA"/>
</dbReference>
<dbReference type="PANTHER" id="PTHR17204:SF23">
    <property type="entry name" value="U1 SMALL NUCLEAR RIBONUCLEOPROTEIN COMPONENT PRP42"/>
    <property type="match status" value="1"/>
</dbReference>
<name>H8X517_CANO9</name>
<dbReference type="SMART" id="SM00386">
    <property type="entry name" value="HAT"/>
    <property type="match status" value="4"/>
</dbReference>